<dbReference type="OrthoDB" id="676979at2759"/>
<dbReference type="eggNOG" id="KOG0531">
    <property type="taxonomic scope" value="Eukaryota"/>
</dbReference>
<evidence type="ECO:0000313" key="4">
    <source>
        <dbReference type="EMBL" id="KNC54277.1"/>
    </source>
</evidence>
<evidence type="ECO:0000256" key="2">
    <source>
        <dbReference type="ARBA" id="ARBA00022737"/>
    </source>
</evidence>
<feature type="region of interest" description="Disordered" evidence="3">
    <location>
        <begin position="279"/>
        <end position="379"/>
    </location>
</feature>
<dbReference type="SUPFAM" id="SSF52058">
    <property type="entry name" value="L domain-like"/>
    <property type="match status" value="1"/>
</dbReference>
<dbReference type="PANTHER" id="PTHR22708">
    <property type="entry name" value="LEUCINE-RICH REPEAT-CONTAINING PROTEIN 56"/>
    <property type="match status" value="1"/>
</dbReference>
<dbReference type="EMBL" id="GL349487">
    <property type="protein sequence ID" value="KNC54277.1"/>
    <property type="molecule type" value="Genomic_DNA"/>
</dbReference>
<dbReference type="InterPro" id="IPR040091">
    <property type="entry name" value="LRRC56"/>
</dbReference>
<dbReference type="InterPro" id="IPR032675">
    <property type="entry name" value="LRR_dom_sf"/>
</dbReference>
<dbReference type="STRING" id="461836.A0A0L0DPQ2"/>
<dbReference type="RefSeq" id="XP_013753909.1">
    <property type="nucleotide sequence ID" value="XM_013898455.1"/>
</dbReference>
<keyword evidence="5" id="KW-1185">Reference proteome</keyword>
<gene>
    <name evidence="4" type="ORF">AMSG_10076</name>
</gene>
<dbReference type="GeneID" id="25568395"/>
<name>A0A0L0DPQ2_THETB</name>
<dbReference type="InterPro" id="IPR025875">
    <property type="entry name" value="Leu-rich_rpt_4"/>
</dbReference>
<dbReference type="AlphaFoldDB" id="A0A0L0DPQ2"/>
<organism evidence="4 5">
    <name type="scientific">Thecamonas trahens ATCC 50062</name>
    <dbReference type="NCBI Taxonomy" id="461836"/>
    <lineage>
        <taxon>Eukaryota</taxon>
        <taxon>Apusozoa</taxon>
        <taxon>Apusomonadida</taxon>
        <taxon>Apusomonadidae</taxon>
        <taxon>Thecamonas</taxon>
    </lineage>
</organism>
<protein>
    <submittedName>
        <fullName evidence="4">Leucine-rich repeat-containing protein 56</fullName>
    </submittedName>
</protein>
<feature type="compositionally biased region" description="Low complexity" evidence="3">
    <location>
        <begin position="228"/>
        <end position="253"/>
    </location>
</feature>
<proteinExistence type="predicted"/>
<accession>A0A0L0DPQ2</accession>
<dbReference type="Gene3D" id="3.80.10.10">
    <property type="entry name" value="Ribonuclease Inhibitor"/>
    <property type="match status" value="1"/>
</dbReference>
<dbReference type="PANTHER" id="PTHR22708:SF0">
    <property type="entry name" value="LEUCINE-RICH REPEAT-CONTAINING PROTEIN 56"/>
    <property type="match status" value="1"/>
</dbReference>
<dbReference type="Proteomes" id="UP000054408">
    <property type="component" value="Unassembled WGS sequence"/>
</dbReference>
<feature type="region of interest" description="Disordered" evidence="3">
    <location>
        <begin position="214"/>
        <end position="253"/>
    </location>
</feature>
<dbReference type="OMA" id="YHEPEVW"/>
<keyword evidence="2" id="KW-0677">Repeat</keyword>
<feature type="region of interest" description="Disordered" evidence="3">
    <location>
        <begin position="428"/>
        <end position="467"/>
    </location>
</feature>
<dbReference type="InterPro" id="IPR001611">
    <property type="entry name" value="Leu-rich_rpt"/>
</dbReference>
<dbReference type="PROSITE" id="PS51450">
    <property type="entry name" value="LRR"/>
    <property type="match status" value="2"/>
</dbReference>
<feature type="compositionally biased region" description="Low complexity" evidence="3">
    <location>
        <begin position="279"/>
        <end position="317"/>
    </location>
</feature>
<keyword evidence="1" id="KW-0433">Leucine-rich repeat</keyword>
<dbReference type="Pfam" id="PF12799">
    <property type="entry name" value="LRR_4"/>
    <property type="match status" value="1"/>
</dbReference>
<evidence type="ECO:0000256" key="3">
    <source>
        <dbReference type="SAM" id="MobiDB-lite"/>
    </source>
</evidence>
<feature type="compositionally biased region" description="Low complexity" evidence="3">
    <location>
        <begin position="333"/>
        <end position="344"/>
    </location>
</feature>
<reference evidence="4 5" key="1">
    <citation type="submission" date="2010-05" db="EMBL/GenBank/DDBJ databases">
        <title>The Genome Sequence of Thecamonas trahens ATCC 50062.</title>
        <authorList>
            <consortium name="The Broad Institute Genome Sequencing Platform"/>
            <person name="Russ C."/>
            <person name="Cuomo C."/>
            <person name="Shea T."/>
            <person name="Young S.K."/>
            <person name="Zeng Q."/>
            <person name="Koehrsen M."/>
            <person name="Haas B."/>
            <person name="Borodovsky M."/>
            <person name="Guigo R."/>
            <person name="Alvarado L."/>
            <person name="Berlin A."/>
            <person name="Bochicchio J."/>
            <person name="Borenstein D."/>
            <person name="Chapman S."/>
            <person name="Chen Z."/>
            <person name="Freedman E."/>
            <person name="Gellesch M."/>
            <person name="Goldberg J."/>
            <person name="Griggs A."/>
            <person name="Gujja S."/>
            <person name="Heilman E."/>
            <person name="Heiman D."/>
            <person name="Hepburn T."/>
            <person name="Howarth C."/>
            <person name="Jen D."/>
            <person name="Larson L."/>
            <person name="Mehta T."/>
            <person name="Park D."/>
            <person name="Pearson M."/>
            <person name="Roberts A."/>
            <person name="Saif S."/>
            <person name="Shenoy N."/>
            <person name="Sisk P."/>
            <person name="Stolte C."/>
            <person name="Sykes S."/>
            <person name="Thomson T."/>
            <person name="Walk T."/>
            <person name="White J."/>
            <person name="Yandava C."/>
            <person name="Burger G."/>
            <person name="Gray M.W."/>
            <person name="Holland P.W.H."/>
            <person name="King N."/>
            <person name="Lang F.B.F."/>
            <person name="Roger A.J."/>
            <person name="Ruiz-Trillo I."/>
            <person name="Lander E."/>
            <person name="Nusbaum C."/>
        </authorList>
    </citation>
    <scope>NUCLEOTIDE SEQUENCE [LARGE SCALE GENOMIC DNA]</scope>
    <source>
        <strain evidence="4 5">ATCC 50062</strain>
    </source>
</reference>
<feature type="compositionally biased region" description="Basic and acidic residues" evidence="3">
    <location>
        <begin position="323"/>
        <end position="332"/>
    </location>
</feature>
<sequence>MDQHVIPADELLDLVITSLNSLHVTVLHLVRTSLKDIDGIAALPALEELYLAFNAIADLSPLAMLDNLTVLDLEANALDSLDALEYLVMVPSLEALSLEDTPLYARYPSVTAARGAVVRLLPAVAFVDDVPRADVLAAAESEPPADASAAGVDQEAALVAASLARADAPLATILQDAYGVVLDDEERALLEAIADMRATPSAFAPPAASIARPATSAGRILPPRPSTSAGLRPATPAAAAPIASSSPALSGPASELTLGHTRAMSGNPALALRKRRKAGVAVAPARQRPATAAGRRPRTAAGPLSAAATHTVVRAAAPSPSYHEPEVWRAPDADPAPASPEASPVRTPSPPASRPPKQSVPARHALFTQPPVVPEAPRRRVLRASRRAARGKKLTRSELVLAQATSAARLSQPLPAPAPDADLQRKIVLSAPGGGPGIPSRRVVVAPASPVQPKNPSGARGATPADR</sequence>
<evidence type="ECO:0000256" key="1">
    <source>
        <dbReference type="ARBA" id="ARBA00022614"/>
    </source>
</evidence>
<evidence type="ECO:0000313" key="5">
    <source>
        <dbReference type="Proteomes" id="UP000054408"/>
    </source>
</evidence>